<comment type="similarity">
    <text evidence="1">Belongs to the class-I pyridoxal-phosphate-dependent aminotransferase family.</text>
</comment>
<dbReference type="GO" id="GO:0030170">
    <property type="term" value="F:pyridoxal phosphate binding"/>
    <property type="evidence" value="ECO:0007669"/>
    <property type="project" value="InterPro"/>
</dbReference>
<dbReference type="Gene3D" id="3.40.640.10">
    <property type="entry name" value="Type I PLP-dependent aspartate aminotransferase-like (Major domain)"/>
    <property type="match status" value="1"/>
</dbReference>
<dbReference type="AlphaFoldDB" id="A0A8J4F411"/>
<proteinExistence type="inferred from homology"/>
<dbReference type="Proteomes" id="UP000747399">
    <property type="component" value="Unassembled WGS sequence"/>
</dbReference>
<keyword evidence="5" id="KW-1185">Reference proteome</keyword>
<evidence type="ECO:0000259" key="3">
    <source>
        <dbReference type="Pfam" id="PF00155"/>
    </source>
</evidence>
<evidence type="ECO:0000313" key="4">
    <source>
        <dbReference type="EMBL" id="GIL55560.1"/>
    </source>
</evidence>
<protein>
    <recommendedName>
        <fullName evidence="3">Aminotransferase class I/classII large domain-containing protein</fullName>
    </recommendedName>
</protein>
<name>A0A8J4F411_9CHLO</name>
<evidence type="ECO:0000256" key="1">
    <source>
        <dbReference type="ARBA" id="ARBA00007441"/>
    </source>
</evidence>
<evidence type="ECO:0000256" key="2">
    <source>
        <dbReference type="ARBA" id="ARBA00022898"/>
    </source>
</evidence>
<dbReference type="EMBL" id="BNCO01000021">
    <property type="protein sequence ID" value="GIL55560.1"/>
    <property type="molecule type" value="Genomic_DNA"/>
</dbReference>
<dbReference type="InterPro" id="IPR015422">
    <property type="entry name" value="PyrdxlP-dep_Trfase_small"/>
</dbReference>
<dbReference type="PANTHER" id="PTHR43510">
    <property type="entry name" value="AMINOTRANSFERASE FUNCTION, HYPOTHETICAL (EUROFUNG)"/>
    <property type="match status" value="1"/>
</dbReference>
<dbReference type="GO" id="GO:0003824">
    <property type="term" value="F:catalytic activity"/>
    <property type="evidence" value="ECO:0007669"/>
    <property type="project" value="InterPro"/>
</dbReference>
<sequence length="419" mass="45845">MAAETTTDSQAQIVDQTNQRQNGLPAFKLERYFSKWEFKAPYLLCCSDCEPVLLPELLNLMDPDSRTRWESLRLGYGETRGLPALVDEICTLYEGVRPDGVIVGAPQECIYLAMLALLKPGDHVVVTYPGYQSLFQVAESLGCQVDLWEVELGEDGSATFDVGRFQALLRPSTKLAVVNFPHNPTGVLLSRADWSLLVDACRRVGCYLFSDEMYRLLEFDPEARLPSAVDAYDKAITLSGLSKAFGLPGLRIGWLAVQPACYPILARVAELKDYTTICNAVPSEALALVALRARETLLRRNLDILETNLRAVGAFMREFGQVFQYCPPAAGSVAFPRLLATSAAGEVGGGESVEAFCERLVTGCGVLLLPASVYGHELSAARGHFRIGLGRRDLPACLEVLRGFLTGQHQAPLPPNEQA</sequence>
<organism evidence="4 5">
    <name type="scientific">Volvox africanus</name>
    <dbReference type="NCBI Taxonomy" id="51714"/>
    <lineage>
        <taxon>Eukaryota</taxon>
        <taxon>Viridiplantae</taxon>
        <taxon>Chlorophyta</taxon>
        <taxon>core chlorophytes</taxon>
        <taxon>Chlorophyceae</taxon>
        <taxon>CS clade</taxon>
        <taxon>Chlamydomonadales</taxon>
        <taxon>Volvocaceae</taxon>
        <taxon>Volvox</taxon>
    </lineage>
</organism>
<dbReference type="Gene3D" id="3.90.1150.10">
    <property type="entry name" value="Aspartate Aminotransferase, domain 1"/>
    <property type="match status" value="1"/>
</dbReference>
<gene>
    <name evidence="4" type="ORF">Vafri_11112</name>
</gene>
<dbReference type="PROSITE" id="PS00105">
    <property type="entry name" value="AA_TRANSFER_CLASS_1"/>
    <property type="match status" value="1"/>
</dbReference>
<dbReference type="InterPro" id="IPR004839">
    <property type="entry name" value="Aminotransferase_I/II_large"/>
</dbReference>
<accession>A0A8J4F411</accession>
<dbReference type="InterPro" id="IPR015424">
    <property type="entry name" value="PyrdxlP-dep_Trfase"/>
</dbReference>
<dbReference type="CDD" id="cd00609">
    <property type="entry name" value="AAT_like"/>
    <property type="match status" value="1"/>
</dbReference>
<dbReference type="InterPro" id="IPR015421">
    <property type="entry name" value="PyrdxlP-dep_Trfase_major"/>
</dbReference>
<keyword evidence="2" id="KW-0663">Pyridoxal phosphate</keyword>
<comment type="caution">
    <text evidence="4">The sequence shown here is derived from an EMBL/GenBank/DDBJ whole genome shotgun (WGS) entry which is preliminary data.</text>
</comment>
<dbReference type="Pfam" id="PF00155">
    <property type="entry name" value="Aminotran_1_2"/>
    <property type="match status" value="1"/>
</dbReference>
<evidence type="ECO:0000313" key="5">
    <source>
        <dbReference type="Proteomes" id="UP000747399"/>
    </source>
</evidence>
<dbReference type="InterPro" id="IPR004838">
    <property type="entry name" value="NHTrfase_class1_PyrdxlP-BS"/>
</dbReference>
<reference evidence="4" key="1">
    <citation type="journal article" date="2021" name="Proc. Natl. Acad. Sci. U.S.A.">
        <title>Three genomes in the algal genus Volvox reveal the fate of a haploid sex-determining region after a transition to homothallism.</title>
        <authorList>
            <person name="Yamamoto K."/>
            <person name="Hamaji T."/>
            <person name="Kawai-Toyooka H."/>
            <person name="Matsuzaki R."/>
            <person name="Takahashi F."/>
            <person name="Nishimura Y."/>
            <person name="Kawachi M."/>
            <person name="Noguchi H."/>
            <person name="Minakuchi Y."/>
            <person name="Umen J.G."/>
            <person name="Toyoda A."/>
            <person name="Nozaki H."/>
        </authorList>
    </citation>
    <scope>NUCLEOTIDE SEQUENCE</scope>
    <source>
        <strain evidence="4">NIES-3780</strain>
    </source>
</reference>
<dbReference type="SUPFAM" id="SSF53383">
    <property type="entry name" value="PLP-dependent transferases"/>
    <property type="match status" value="1"/>
</dbReference>
<dbReference type="PANTHER" id="PTHR43510:SF1">
    <property type="entry name" value="AMINOTRANSFERASE FUNCTION, HYPOTHETICAL (EUROFUNG)"/>
    <property type="match status" value="1"/>
</dbReference>
<feature type="domain" description="Aminotransferase class I/classII large" evidence="3">
    <location>
        <begin position="73"/>
        <end position="389"/>
    </location>
</feature>